<reference evidence="2 3" key="1">
    <citation type="submission" date="2017-10" db="EMBL/GenBank/DDBJ databases">
        <title>Sphingobium yanoikuyae S72.</title>
        <authorList>
            <person name="Sanchez E."/>
            <person name="Bustos P."/>
            <person name="Mendoza P."/>
            <person name="Guo X."/>
            <person name="Mendoza A."/>
        </authorList>
    </citation>
    <scope>NUCLEOTIDE SEQUENCE [LARGE SCALE GENOMIC DNA]</scope>
    <source>
        <strain evidence="2 3">S72</strain>
    </source>
</reference>
<dbReference type="PROSITE" id="PS51742">
    <property type="entry name" value="PPC"/>
    <property type="match status" value="1"/>
</dbReference>
<dbReference type="CDD" id="cd11378">
    <property type="entry name" value="DUF296"/>
    <property type="match status" value="1"/>
</dbReference>
<feature type="domain" description="PPC" evidence="1">
    <location>
        <begin position="1"/>
        <end position="129"/>
    </location>
</feature>
<keyword evidence="2" id="KW-0238">DNA-binding</keyword>
<dbReference type="Gene3D" id="3.30.1330.80">
    <property type="entry name" value="Hypothetical protein, similar to alpha- acetolactate decarboxylase, domain 2"/>
    <property type="match status" value="1"/>
</dbReference>
<dbReference type="Pfam" id="PF03479">
    <property type="entry name" value="PCC"/>
    <property type="match status" value="1"/>
</dbReference>
<accession>A0A291N7J8</accession>
<dbReference type="EMBL" id="CP023741">
    <property type="protein sequence ID" value="ATI83221.1"/>
    <property type="molecule type" value="Genomic_DNA"/>
</dbReference>
<evidence type="ECO:0000313" key="2">
    <source>
        <dbReference type="EMBL" id="ATI83221.1"/>
    </source>
</evidence>
<dbReference type="GO" id="GO:0003677">
    <property type="term" value="F:DNA binding"/>
    <property type="evidence" value="ECO:0007669"/>
    <property type="project" value="UniProtKB-KW"/>
</dbReference>
<gene>
    <name evidence="2" type="ORF">A6768_08435</name>
</gene>
<proteinExistence type="predicted"/>
<organism evidence="2 3">
    <name type="scientific">Sphingobium yanoikuyae</name>
    <name type="common">Sphingomonas yanoikuyae</name>
    <dbReference type="NCBI Taxonomy" id="13690"/>
    <lineage>
        <taxon>Bacteria</taxon>
        <taxon>Pseudomonadati</taxon>
        <taxon>Pseudomonadota</taxon>
        <taxon>Alphaproteobacteria</taxon>
        <taxon>Sphingomonadales</taxon>
        <taxon>Sphingomonadaceae</taxon>
        <taxon>Sphingobium</taxon>
    </lineage>
</organism>
<evidence type="ECO:0000313" key="3">
    <source>
        <dbReference type="Proteomes" id="UP000219422"/>
    </source>
</evidence>
<dbReference type="SUPFAM" id="SSF117856">
    <property type="entry name" value="AF0104/ALDC/Ptd012-like"/>
    <property type="match status" value="1"/>
</dbReference>
<sequence>MVLREGDDVIACLEAITLAEDIPSASISGFGFVEKARFGFFNHGKGAYDPGDFHRLEITNLNGTLAWKEGRPSVHAHANGGDVLFGVVGGHVLALRVGKGSFEITVTVHSERLERRTELSVGGNVLHLP</sequence>
<protein>
    <submittedName>
        <fullName evidence="2">DNA-binding protein</fullName>
    </submittedName>
</protein>
<dbReference type="InterPro" id="IPR005175">
    <property type="entry name" value="PPC_dom"/>
</dbReference>
<dbReference type="AlphaFoldDB" id="A0A291N7J8"/>
<evidence type="ECO:0000259" key="1">
    <source>
        <dbReference type="PROSITE" id="PS51742"/>
    </source>
</evidence>
<dbReference type="KEGG" id="sya:A6768_08435"/>
<dbReference type="Proteomes" id="UP000219422">
    <property type="component" value="Chromosome"/>
</dbReference>
<name>A0A291N7J8_SPHYA</name>